<name>A0A9J6FCW4_HAELO</name>
<dbReference type="Proteomes" id="UP000821853">
    <property type="component" value="Chromosome 1"/>
</dbReference>
<dbReference type="AlphaFoldDB" id="A0A9J6FCW4"/>
<evidence type="ECO:0000313" key="1">
    <source>
        <dbReference type="EMBL" id="KAH9360161.1"/>
    </source>
</evidence>
<comment type="caution">
    <text evidence="1">The sequence shown here is derived from an EMBL/GenBank/DDBJ whole genome shotgun (WGS) entry which is preliminary data.</text>
</comment>
<sequence length="111" mass="12613">MKGLDVVVRETYKQKLQWRGQELPDPLDGEVVQFIFSTGVRNLPPVTAADTCMYLVEGVCFYTKEQFKCYKISDAYNVIVSGKVRQLVSSKRVNAATASLFLRQKSRQARC</sequence>
<organism evidence="1 2">
    <name type="scientific">Haemaphysalis longicornis</name>
    <name type="common">Bush tick</name>
    <dbReference type="NCBI Taxonomy" id="44386"/>
    <lineage>
        <taxon>Eukaryota</taxon>
        <taxon>Metazoa</taxon>
        <taxon>Ecdysozoa</taxon>
        <taxon>Arthropoda</taxon>
        <taxon>Chelicerata</taxon>
        <taxon>Arachnida</taxon>
        <taxon>Acari</taxon>
        <taxon>Parasitiformes</taxon>
        <taxon>Ixodida</taxon>
        <taxon>Ixodoidea</taxon>
        <taxon>Ixodidae</taxon>
        <taxon>Haemaphysalinae</taxon>
        <taxon>Haemaphysalis</taxon>
    </lineage>
</organism>
<dbReference type="EMBL" id="JABSTR010000001">
    <property type="protein sequence ID" value="KAH9360161.1"/>
    <property type="molecule type" value="Genomic_DNA"/>
</dbReference>
<reference evidence="1 2" key="1">
    <citation type="journal article" date="2020" name="Cell">
        <title>Large-Scale Comparative Analyses of Tick Genomes Elucidate Their Genetic Diversity and Vector Capacities.</title>
        <authorList>
            <consortium name="Tick Genome and Microbiome Consortium (TIGMIC)"/>
            <person name="Jia N."/>
            <person name="Wang J."/>
            <person name="Shi W."/>
            <person name="Du L."/>
            <person name="Sun Y."/>
            <person name="Zhan W."/>
            <person name="Jiang J.F."/>
            <person name="Wang Q."/>
            <person name="Zhang B."/>
            <person name="Ji P."/>
            <person name="Bell-Sakyi L."/>
            <person name="Cui X.M."/>
            <person name="Yuan T.T."/>
            <person name="Jiang B.G."/>
            <person name="Yang W.F."/>
            <person name="Lam T.T."/>
            <person name="Chang Q.C."/>
            <person name="Ding S.J."/>
            <person name="Wang X.J."/>
            <person name="Zhu J.G."/>
            <person name="Ruan X.D."/>
            <person name="Zhao L."/>
            <person name="Wei J.T."/>
            <person name="Ye R.Z."/>
            <person name="Que T.C."/>
            <person name="Du C.H."/>
            <person name="Zhou Y.H."/>
            <person name="Cheng J.X."/>
            <person name="Dai P.F."/>
            <person name="Guo W.B."/>
            <person name="Han X.H."/>
            <person name="Huang E.J."/>
            <person name="Li L.F."/>
            <person name="Wei W."/>
            <person name="Gao Y.C."/>
            <person name="Liu J.Z."/>
            <person name="Shao H.Z."/>
            <person name="Wang X."/>
            <person name="Wang C.C."/>
            <person name="Yang T.C."/>
            <person name="Huo Q.B."/>
            <person name="Li W."/>
            <person name="Chen H.Y."/>
            <person name="Chen S.E."/>
            <person name="Zhou L.G."/>
            <person name="Ni X.B."/>
            <person name="Tian J.H."/>
            <person name="Sheng Y."/>
            <person name="Liu T."/>
            <person name="Pan Y.S."/>
            <person name="Xia L.Y."/>
            <person name="Li J."/>
            <person name="Zhao F."/>
            <person name="Cao W.C."/>
        </authorList>
    </citation>
    <scope>NUCLEOTIDE SEQUENCE [LARGE SCALE GENOMIC DNA]</scope>
    <source>
        <strain evidence="1">HaeL-2018</strain>
    </source>
</reference>
<dbReference type="VEuPathDB" id="VectorBase:HLOH_064510"/>
<dbReference type="OrthoDB" id="6538129at2759"/>
<keyword evidence="2" id="KW-1185">Reference proteome</keyword>
<accession>A0A9J6FCW4</accession>
<gene>
    <name evidence="1" type="ORF">HPB48_011458</name>
</gene>
<protein>
    <submittedName>
        <fullName evidence="1">Uncharacterized protein</fullName>
    </submittedName>
</protein>
<proteinExistence type="predicted"/>
<evidence type="ECO:0000313" key="2">
    <source>
        <dbReference type="Proteomes" id="UP000821853"/>
    </source>
</evidence>